<proteinExistence type="predicted"/>
<dbReference type="GeneID" id="117662863"/>
<evidence type="ECO:0000313" key="3">
    <source>
        <dbReference type="RefSeq" id="XP_034268444.1"/>
    </source>
</evidence>
<feature type="compositionally biased region" description="Polar residues" evidence="1">
    <location>
        <begin position="53"/>
        <end position="63"/>
    </location>
</feature>
<feature type="compositionally biased region" description="Polar residues" evidence="1">
    <location>
        <begin position="229"/>
        <end position="263"/>
    </location>
</feature>
<dbReference type="Proteomes" id="UP001652622">
    <property type="component" value="Unplaced"/>
</dbReference>
<evidence type="ECO:0000256" key="1">
    <source>
        <dbReference type="SAM" id="MobiDB-lite"/>
    </source>
</evidence>
<dbReference type="InterPro" id="IPR026133">
    <property type="entry name" value="Tastin"/>
</dbReference>
<dbReference type="PANTHER" id="PTHR15289">
    <property type="entry name" value="TASTIN"/>
    <property type="match status" value="1"/>
</dbReference>
<feature type="region of interest" description="Disordered" evidence="1">
    <location>
        <begin position="228"/>
        <end position="280"/>
    </location>
</feature>
<dbReference type="RefSeq" id="XP_034268444.1">
    <property type="nucleotide sequence ID" value="XM_034412553.1"/>
</dbReference>
<gene>
    <name evidence="3" type="primary">TROAP</name>
</gene>
<feature type="region of interest" description="Disordered" evidence="1">
    <location>
        <begin position="318"/>
        <end position="337"/>
    </location>
</feature>
<dbReference type="PANTHER" id="PTHR15289:SF3">
    <property type="entry name" value="TASTIN"/>
    <property type="match status" value="1"/>
</dbReference>
<protein>
    <submittedName>
        <fullName evidence="3">Tastin isoform X1</fullName>
    </submittedName>
</protein>
<feature type="compositionally biased region" description="Low complexity" evidence="1">
    <location>
        <begin position="35"/>
        <end position="44"/>
    </location>
</feature>
<dbReference type="OrthoDB" id="8722817at2759"/>
<dbReference type="KEGG" id="pgut:117662863"/>
<feature type="compositionally biased region" description="Basic and acidic residues" evidence="1">
    <location>
        <begin position="318"/>
        <end position="327"/>
    </location>
</feature>
<feature type="region of interest" description="Disordered" evidence="1">
    <location>
        <begin position="1"/>
        <end position="63"/>
    </location>
</feature>
<reference evidence="3" key="1">
    <citation type="submission" date="2025-08" db="UniProtKB">
        <authorList>
            <consortium name="RefSeq"/>
        </authorList>
    </citation>
    <scope>IDENTIFICATION</scope>
    <source>
        <tissue evidence="3">Blood</tissue>
    </source>
</reference>
<organism evidence="2 3">
    <name type="scientific">Pantherophis guttatus</name>
    <name type="common">Corn snake</name>
    <name type="synonym">Elaphe guttata</name>
    <dbReference type="NCBI Taxonomy" id="94885"/>
    <lineage>
        <taxon>Eukaryota</taxon>
        <taxon>Metazoa</taxon>
        <taxon>Chordata</taxon>
        <taxon>Craniata</taxon>
        <taxon>Vertebrata</taxon>
        <taxon>Euteleostomi</taxon>
        <taxon>Lepidosauria</taxon>
        <taxon>Squamata</taxon>
        <taxon>Bifurcata</taxon>
        <taxon>Unidentata</taxon>
        <taxon>Episquamata</taxon>
        <taxon>Toxicofera</taxon>
        <taxon>Serpentes</taxon>
        <taxon>Colubroidea</taxon>
        <taxon>Colubridae</taxon>
        <taxon>Colubrinae</taxon>
        <taxon>Pantherophis</taxon>
    </lineage>
</organism>
<dbReference type="OMA" id="SAHGAMG"/>
<name>A0A6P9BEL5_PANGU</name>
<feature type="compositionally biased region" description="Basic and acidic residues" evidence="1">
    <location>
        <begin position="104"/>
        <end position="115"/>
    </location>
</feature>
<dbReference type="InParanoid" id="A0A6P9BEL5"/>
<dbReference type="CTD" id="10024"/>
<accession>A0A6P9BEL5</accession>
<feature type="compositionally biased region" description="Basic and acidic residues" evidence="1">
    <location>
        <begin position="264"/>
        <end position="277"/>
    </location>
</feature>
<dbReference type="AlphaFoldDB" id="A0A6P9BEL5"/>
<evidence type="ECO:0000313" key="2">
    <source>
        <dbReference type="Proteomes" id="UP001652622"/>
    </source>
</evidence>
<feature type="region of interest" description="Disordered" evidence="1">
    <location>
        <begin position="81"/>
        <end position="115"/>
    </location>
</feature>
<sequence length="664" mass="71786">MAPVGKENQQVSLPFPKTPDKPSWKENTSLAAGTLSSSKIPLLSKSRHPPEWRQSQPQPCSSKARTCELAHSNPVLELAAGLPPKTPTREPLSDMQLTTSGCRNKGDVSHGKEVNSDEFVSDPEALASILSNTGLTQQMVSVAHKPSLAQRVPLKGKRACLTSVGNAYSSLGTETPTMNPFRMSHISTSASTDMDRPQSLSLGLNTQQLKTLSTTLKNWKPGVEMAKANQPTGTVEGDSSVSSLEAKQPSNVAGDKLSTQSSVGRKEITGTSGKEEEFTPDPAAKASILLNIGLSHSDFGATGKVSLAQRVPLKDARKQSVKCDHMQGEGPSLSQSRMTMSAGKYGRVPCRTTPGPKGLEKLEASGVQRTNTPFGRCSNAECSPYGLARRVPITNSQSLRRATWTRHRIPRTACTTDKRVKLLDRVTGQMGAIDSKEEDAPVPWGKIAVRLFDEEMAASVKKVPATPAISKEMGKLQRIEFLAKLLQEEMDGDIDYEEAPSLKKLHKRLTVHSLPTPEASEPELSSTPPQDPKPSLCEQATDLNNVAVTPAPCTNRTTSSQLHVCPRRSPQEVICPSSSAMSTGLAKQRLDHLRTAPLRFHEACLNDECAFYTSRLASLAQPSAHRCQEPVAKMLNTHDTMHFTPILASAPLSPPSEEERTPLS</sequence>
<keyword evidence="2" id="KW-1185">Reference proteome</keyword>
<feature type="region of interest" description="Disordered" evidence="1">
    <location>
        <begin position="513"/>
        <end position="537"/>
    </location>
</feature>